<protein>
    <recommendedName>
        <fullName evidence="1">SnoaL-like domain-containing protein</fullName>
    </recommendedName>
</protein>
<dbReference type="SUPFAM" id="SSF54427">
    <property type="entry name" value="NTF2-like"/>
    <property type="match status" value="1"/>
</dbReference>
<dbReference type="PANTHER" id="PTHR38436">
    <property type="entry name" value="POLYKETIDE CYCLASE SNOAL-LIKE DOMAIN"/>
    <property type="match status" value="1"/>
</dbReference>
<keyword evidence="3" id="KW-1185">Reference proteome</keyword>
<dbReference type="InterPro" id="IPR037401">
    <property type="entry name" value="SnoaL-like"/>
</dbReference>
<proteinExistence type="predicted"/>
<dbReference type="Gene3D" id="3.10.450.50">
    <property type="match status" value="1"/>
</dbReference>
<dbReference type="Proteomes" id="UP000630097">
    <property type="component" value="Unassembled WGS sequence"/>
</dbReference>
<evidence type="ECO:0000259" key="1">
    <source>
        <dbReference type="Pfam" id="PF12680"/>
    </source>
</evidence>
<reference evidence="2 3" key="1">
    <citation type="submission" date="2021-01" db="EMBL/GenBank/DDBJ databases">
        <title>Whole genome shotgun sequence of Planotetraspora kaengkrachanensis NBRC 104272.</title>
        <authorList>
            <person name="Komaki H."/>
            <person name="Tamura T."/>
        </authorList>
    </citation>
    <scope>NUCLEOTIDE SEQUENCE [LARGE SCALE GENOMIC DNA]</scope>
    <source>
        <strain evidence="2 3">NBRC 104272</strain>
    </source>
</reference>
<evidence type="ECO:0000313" key="2">
    <source>
        <dbReference type="EMBL" id="GIG77400.1"/>
    </source>
</evidence>
<dbReference type="RefSeq" id="WP_203880869.1">
    <property type="nucleotide sequence ID" value="NZ_BONV01000001.1"/>
</dbReference>
<gene>
    <name evidence="2" type="ORF">Pka01_05270</name>
</gene>
<dbReference type="InterPro" id="IPR032710">
    <property type="entry name" value="NTF2-like_dom_sf"/>
</dbReference>
<comment type="caution">
    <text evidence="2">The sequence shown here is derived from an EMBL/GenBank/DDBJ whole genome shotgun (WGS) entry which is preliminary data.</text>
</comment>
<dbReference type="InterPro" id="IPR009959">
    <property type="entry name" value="Cyclase_SnoaL-like"/>
</dbReference>
<dbReference type="Pfam" id="PF12680">
    <property type="entry name" value="SnoaL_2"/>
    <property type="match status" value="1"/>
</dbReference>
<dbReference type="EMBL" id="BONV01000001">
    <property type="protein sequence ID" value="GIG77400.1"/>
    <property type="molecule type" value="Genomic_DNA"/>
</dbReference>
<organism evidence="2 3">
    <name type="scientific">Planotetraspora kaengkrachanensis</name>
    <dbReference type="NCBI Taxonomy" id="575193"/>
    <lineage>
        <taxon>Bacteria</taxon>
        <taxon>Bacillati</taxon>
        <taxon>Actinomycetota</taxon>
        <taxon>Actinomycetes</taxon>
        <taxon>Streptosporangiales</taxon>
        <taxon>Streptosporangiaceae</taxon>
        <taxon>Planotetraspora</taxon>
    </lineage>
</organism>
<dbReference type="GO" id="GO:0030638">
    <property type="term" value="P:polyketide metabolic process"/>
    <property type="evidence" value="ECO:0007669"/>
    <property type="project" value="InterPro"/>
</dbReference>
<dbReference type="AlphaFoldDB" id="A0A8J3M5C8"/>
<feature type="domain" description="SnoaL-like" evidence="1">
    <location>
        <begin position="8"/>
        <end position="120"/>
    </location>
</feature>
<accession>A0A8J3M5C8</accession>
<name>A0A8J3M5C8_9ACTN</name>
<evidence type="ECO:0000313" key="3">
    <source>
        <dbReference type="Proteomes" id="UP000630097"/>
    </source>
</evidence>
<dbReference type="PANTHER" id="PTHR38436:SF1">
    <property type="entry name" value="ESTER CYCLASE"/>
    <property type="match status" value="1"/>
</dbReference>
<sequence length="145" mass="15717">MRDVAGVVSRFFAACNAHDPDRLAQCFAPHVAAVGPDGEAEGREEVVSYYEVIWTAAPDMRFTVWQTITEGDEIATTALATGTHNGPLLMPGGDSAPGTGRRIGLRCCWVFTVEQDLIASYHLFYDQLEMYAQLGLSMPVVGPPP</sequence>